<keyword evidence="1" id="KW-0812">Transmembrane</keyword>
<dbReference type="PANTHER" id="PTHR34851:SF2">
    <property type="entry name" value="PROTEIN CBG16728"/>
    <property type="match status" value="1"/>
</dbReference>
<keyword evidence="1" id="KW-0472">Membrane</keyword>
<evidence type="ECO:0000313" key="3">
    <source>
        <dbReference type="Proteomes" id="UP001201812"/>
    </source>
</evidence>
<keyword evidence="1" id="KW-1133">Transmembrane helix</keyword>
<reference evidence="2" key="1">
    <citation type="submission" date="2022-01" db="EMBL/GenBank/DDBJ databases">
        <title>Genome Sequence Resource for Two Populations of Ditylenchus destructor, the Migratory Endoparasitic Phytonematode.</title>
        <authorList>
            <person name="Zhang H."/>
            <person name="Lin R."/>
            <person name="Xie B."/>
        </authorList>
    </citation>
    <scope>NUCLEOTIDE SEQUENCE</scope>
    <source>
        <strain evidence="2">BazhouSP</strain>
    </source>
</reference>
<accession>A0AAD4N8K5</accession>
<evidence type="ECO:0000313" key="2">
    <source>
        <dbReference type="EMBL" id="KAI1718956.1"/>
    </source>
</evidence>
<feature type="transmembrane region" description="Helical" evidence="1">
    <location>
        <begin position="151"/>
        <end position="175"/>
    </location>
</feature>
<evidence type="ECO:0000256" key="1">
    <source>
        <dbReference type="SAM" id="Phobius"/>
    </source>
</evidence>
<feature type="transmembrane region" description="Helical" evidence="1">
    <location>
        <begin position="35"/>
        <end position="53"/>
    </location>
</feature>
<name>A0AAD4N8K5_9BILA</name>
<dbReference type="PANTHER" id="PTHR34851">
    <property type="entry name" value="PROTEIN CBG05235-RELATED"/>
    <property type="match status" value="1"/>
</dbReference>
<gene>
    <name evidence="2" type="ORF">DdX_06071</name>
</gene>
<dbReference type="AlphaFoldDB" id="A0AAD4N8K5"/>
<dbReference type="EMBL" id="JAKKPZ010000007">
    <property type="protein sequence ID" value="KAI1718956.1"/>
    <property type="molecule type" value="Genomic_DNA"/>
</dbReference>
<proteinExistence type="predicted"/>
<protein>
    <submittedName>
        <fullName evidence="2">Uncharacterized protein</fullName>
    </submittedName>
</protein>
<feature type="transmembrane region" description="Helical" evidence="1">
    <location>
        <begin position="95"/>
        <end position="116"/>
    </location>
</feature>
<comment type="caution">
    <text evidence="2">The sequence shown here is derived from an EMBL/GenBank/DDBJ whole genome shotgun (WGS) entry which is preliminary data.</text>
</comment>
<feature type="transmembrane region" description="Helical" evidence="1">
    <location>
        <begin position="65"/>
        <end position="83"/>
    </location>
</feature>
<dbReference type="Proteomes" id="UP001201812">
    <property type="component" value="Unassembled WGS sequence"/>
</dbReference>
<organism evidence="2 3">
    <name type="scientific">Ditylenchus destructor</name>
    <dbReference type="NCBI Taxonomy" id="166010"/>
    <lineage>
        <taxon>Eukaryota</taxon>
        <taxon>Metazoa</taxon>
        <taxon>Ecdysozoa</taxon>
        <taxon>Nematoda</taxon>
        <taxon>Chromadorea</taxon>
        <taxon>Rhabditida</taxon>
        <taxon>Tylenchina</taxon>
        <taxon>Tylenchomorpha</taxon>
        <taxon>Sphaerularioidea</taxon>
        <taxon>Anguinidae</taxon>
        <taxon>Anguininae</taxon>
        <taxon>Ditylenchus</taxon>
    </lineage>
</organism>
<sequence length="193" mass="21551">MSRIEAQTGLSESSSQNSRCRCCCSTSIHIKKATLLVSYVSAFFVIANFLIKIAGYSETAWDWEFLFLIVDSIAVASLIYGVYSERAAFLQPFVVLSIVTTSFLILLGIYLASAVWNPNSYAGLDFELQLHKRFSVAAHKLPMEFKHVVSIVASVGLIGILMSIVTHSWFIYLAVQCAKYFRMLDVKKGKEDP</sequence>
<keyword evidence="3" id="KW-1185">Reference proteome</keyword>